<keyword evidence="11" id="KW-0479">Metal-binding</keyword>
<evidence type="ECO:0000256" key="4">
    <source>
        <dbReference type="ARBA" id="ARBA00022777"/>
    </source>
</evidence>
<evidence type="ECO:0000256" key="3">
    <source>
        <dbReference type="ARBA" id="ARBA00022741"/>
    </source>
</evidence>
<dbReference type="Gene3D" id="1.10.510.10">
    <property type="entry name" value="Transferase(Phosphotransferase) domain 1"/>
    <property type="match status" value="1"/>
</dbReference>
<keyword evidence="11" id="KW-0460">Magnesium</keyword>
<name>A0A443SBE3_9ACAR</name>
<dbReference type="AlphaFoldDB" id="A0A443SBE3"/>
<keyword evidence="13" id="KW-0812">Transmembrane</keyword>
<dbReference type="PROSITE" id="PS50011">
    <property type="entry name" value="PROTEIN_KINASE_DOM"/>
    <property type="match status" value="1"/>
</dbReference>
<evidence type="ECO:0000256" key="10">
    <source>
        <dbReference type="PIRSR" id="PIRSR000615-2"/>
    </source>
</evidence>
<evidence type="ECO:0000259" key="14">
    <source>
        <dbReference type="PROSITE" id="PS50011"/>
    </source>
</evidence>
<feature type="binding site" evidence="11">
    <location>
        <position position="229"/>
    </location>
    <ligand>
        <name>Mg(2+)</name>
        <dbReference type="ChEBI" id="CHEBI:18420"/>
    </ligand>
</feature>
<dbReference type="PANTHER" id="PTHR24416">
    <property type="entry name" value="TYROSINE-PROTEIN KINASE RECEPTOR"/>
    <property type="match status" value="1"/>
</dbReference>
<dbReference type="InterPro" id="IPR050122">
    <property type="entry name" value="RTK"/>
</dbReference>
<keyword evidence="16" id="KW-1185">Reference proteome</keyword>
<dbReference type="GO" id="GO:0005524">
    <property type="term" value="F:ATP binding"/>
    <property type="evidence" value="ECO:0007669"/>
    <property type="project" value="UniProtKB-KW"/>
</dbReference>
<gene>
    <name evidence="15" type="ORF">B4U80_09914</name>
</gene>
<evidence type="ECO:0000256" key="5">
    <source>
        <dbReference type="ARBA" id="ARBA00022840"/>
    </source>
</evidence>
<dbReference type="SUPFAM" id="SSF56112">
    <property type="entry name" value="Protein kinase-like (PK-like)"/>
    <property type="match status" value="1"/>
</dbReference>
<dbReference type="InterPro" id="IPR020635">
    <property type="entry name" value="Tyr_kinase_cat_dom"/>
</dbReference>
<evidence type="ECO:0000256" key="7">
    <source>
        <dbReference type="ARBA" id="ARBA00023137"/>
    </source>
</evidence>
<dbReference type="PANTHER" id="PTHR24416:SF600">
    <property type="entry name" value="PDGF- AND VEGF-RECEPTOR RELATED, ISOFORM J"/>
    <property type="match status" value="1"/>
</dbReference>
<dbReference type="GO" id="GO:0046872">
    <property type="term" value="F:metal ion binding"/>
    <property type="evidence" value="ECO:0007669"/>
    <property type="project" value="UniProtKB-KW"/>
</dbReference>
<dbReference type="FunFam" id="1.10.510.10:FF:001512">
    <property type="entry name" value="Receptor tyrosine-protein kinase erbB-2"/>
    <property type="match status" value="1"/>
</dbReference>
<reference evidence="15 16" key="1">
    <citation type="journal article" date="2018" name="Gigascience">
        <title>Genomes of trombidid mites reveal novel predicted allergens and laterally-transferred genes associated with secondary metabolism.</title>
        <authorList>
            <person name="Dong X."/>
            <person name="Chaisiri K."/>
            <person name="Xia D."/>
            <person name="Armstrong S.D."/>
            <person name="Fang Y."/>
            <person name="Donnelly M.J."/>
            <person name="Kadowaki T."/>
            <person name="McGarry J.W."/>
            <person name="Darby A.C."/>
            <person name="Makepeace B.L."/>
        </authorList>
    </citation>
    <scope>NUCLEOTIDE SEQUENCE [LARGE SCALE GENOMIC DNA]</scope>
    <source>
        <strain evidence="15">UoL-UT</strain>
    </source>
</reference>
<evidence type="ECO:0000313" key="15">
    <source>
        <dbReference type="EMBL" id="RWS24725.1"/>
    </source>
</evidence>
<dbReference type="GO" id="GO:0012505">
    <property type="term" value="C:endomembrane system"/>
    <property type="evidence" value="ECO:0007669"/>
    <property type="project" value="UniProtKB-SubCell"/>
</dbReference>
<keyword evidence="3 10" id="KW-0547">Nucleotide-binding</keyword>
<evidence type="ECO:0000256" key="6">
    <source>
        <dbReference type="ARBA" id="ARBA00023136"/>
    </source>
</evidence>
<dbReference type="Gene3D" id="3.30.200.20">
    <property type="entry name" value="Phosphorylase Kinase, domain 1"/>
    <property type="match status" value="1"/>
</dbReference>
<dbReference type="GO" id="GO:0005886">
    <property type="term" value="C:plasma membrane"/>
    <property type="evidence" value="ECO:0007669"/>
    <property type="project" value="TreeGrafter"/>
</dbReference>
<evidence type="ECO:0000256" key="8">
    <source>
        <dbReference type="ARBA" id="ARBA00051243"/>
    </source>
</evidence>
<dbReference type="InterPro" id="IPR001245">
    <property type="entry name" value="Ser-Thr/Tyr_kinase_cat_dom"/>
</dbReference>
<dbReference type="InterPro" id="IPR011009">
    <property type="entry name" value="Kinase-like_dom_sf"/>
</dbReference>
<proteinExistence type="predicted"/>
<comment type="subcellular location">
    <subcellularLocation>
        <location evidence="1">Endomembrane system</location>
    </subcellularLocation>
</comment>
<dbReference type="InterPro" id="IPR008266">
    <property type="entry name" value="Tyr_kinase_AS"/>
</dbReference>
<dbReference type="PRINTS" id="PR00109">
    <property type="entry name" value="TYRKINASE"/>
</dbReference>
<feature type="binding site" evidence="11">
    <location>
        <position position="216"/>
    </location>
    <ligand>
        <name>Mg(2+)</name>
        <dbReference type="ChEBI" id="CHEBI:18420"/>
    </ligand>
</feature>
<organism evidence="15 16">
    <name type="scientific">Leptotrombidium deliense</name>
    <dbReference type="NCBI Taxonomy" id="299467"/>
    <lineage>
        <taxon>Eukaryota</taxon>
        <taxon>Metazoa</taxon>
        <taxon>Ecdysozoa</taxon>
        <taxon>Arthropoda</taxon>
        <taxon>Chelicerata</taxon>
        <taxon>Arachnida</taxon>
        <taxon>Acari</taxon>
        <taxon>Acariformes</taxon>
        <taxon>Trombidiformes</taxon>
        <taxon>Prostigmata</taxon>
        <taxon>Anystina</taxon>
        <taxon>Parasitengona</taxon>
        <taxon>Trombiculoidea</taxon>
        <taxon>Trombiculidae</taxon>
        <taxon>Leptotrombidium</taxon>
    </lineage>
</organism>
<feature type="transmembrane region" description="Helical" evidence="13">
    <location>
        <begin position="56"/>
        <end position="77"/>
    </location>
</feature>
<sequence>MGVYIDYSYSDEYGVQMDACYPPINKYFYTNFNPKLEIANSTNYDSNSNKKSDKTIMLVTSSVIFTMLLLLLFILMFKSKRKKDIHADIIITLNSMIASELSNELELETESFETKRLLPKDRLIFKDIIATGCFSVVHRAEYIERQSERRIDVAVKCASNAIQNKILQEELSIILKLGSHVNIISLIGADNSETTNILLVLNTAKMIVHRDLAARNVLLDEYLVIKICDFGLSKQVDLTGRYVEKSDRILPIKWMAIEAIEHGIFSEKSDVWSLGIVLWEIFTFGKEPYNDSAVFTKLLTALKNGCRLEKPVYCTDNIYAIMKQTWNGNAKNRPTFCSLKDAFLVEMSATKHYTKTNI</sequence>
<evidence type="ECO:0000313" key="16">
    <source>
        <dbReference type="Proteomes" id="UP000288716"/>
    </source>
</evidence>
<evidence type="ECO:0000256" key="1">
    <source>
        <dbReference type="ARBA" id="ARBA00004308"/>
    </source>
</evidence>
<dbReference type="OrthoDB" id="535945at2759"/>
<dbReference type="GO" id="GO:0004714">
    <property type="term" value="F:transmembrane receptor protein tyrosine kinase activity"/>
    <property type="evidence" value="ECO:0007669"/>
    <property type="project" value="UniProtKB-EC"/>
</dbReference>
<dbReference type="EMBL" id="NCKV01004488">
    <property type="protein sequence ID" value="RWS24725.1"/>
    <property type="molecule type" value="Genomic_DNA"/>
</dbReference>
<dbReference type="GO" id="GO:0030182">
    <property type="term" value="P:neuron differentiation"/>
    <property type="evidence" value="ECO:0007669"/>
    <property type="project" value="UniProtKB-ARBA"/>
</dbReference>
<evidence type="ECO:0000256" key="13">
    <source>
        <dbReference type="SAM" id="Phobius"/>
    </source>
</evidence>
<protein>
    <recommendedName>
        <fullName evidence="14">Protein kinase domain-containing protein</fullName>
    </recommendedName>
</protein>
<feature type="domain" description="Protein kinase" evidence="14">
    <location>
        <begin position="123"/>
        <end position="344"/>
    </location>
</feature>
<dbReference type="PROSITE" id="PS00109">
    <property type="entry name" value="PROTEIN_KINASE_TYR"/>
    <property type="match status" value="1"/>
</dbReference>
<dbReference type="SMART" id="SM00219">
    <property type="entry name" value="TyrKc"/>
    <property type="match status" value="1"/>
</dbReference>
<dbReference type="Proteomes" id="UP000288716">
    <property type="component" value="Unassembled WGS sequence"/>
</dbReference>
<comment type="caution">
    <text evidence="15">The sequence shown here is derived from an EMBL/GenBank/DDBJ whole genome shotgun (WGS) entry which is preliminary data.</text>
</comment>
<dbReference type="GO" id="GO:0043235">
    <property type="term" value="C:receptor complex"/>
    <property type="evidence" value="ECO:0007669"/>
    <property type="project" value="TreeGrafter"/>
</dbReference>
<dbReference type="VEuPathDB" id="VectorBase:LDEU007315"/>
<evidence type="ECO:0000256" key="12">
    <source>
        <dbReference type="PIRSR" id="PIRSR000615-4"/>
    </source>
</evidence>
<evidence type="ECO:0000256" key="9">
    <source>
        <dbReference type="PIRSR" id="PIRSR000615-1"/>
    </source>
</evidence>
<evidence type="ECO:0000256" key="11">
    <source>
        <dbReference type="PIRSR" id="PIRSR000615-3"/>
    </source>
</evidence>
<keyword evidence="4" id="KW-0418">Kinase</keyword>
<feature type="binding site" evidence="10">
    <location>
        <position position="215"/>
    </location>
    <ligand>
        <name>ATP</name>
        <dbReference type="ChEBI" id="CHEBI:30616"/>
    </ligand>
</feature>
<comment type="catalytic activity">
    <reaction evidence="8">
        <text>L-tyrosyl-[protein] + ATP = O-phospho-L-tyrosyl-[protein] + ADP + H(+)</text>
        <dbReference type="Rhea" id="RHEA:10596"/>
        <dbReference type="Rhea" id="RHEA-COMP:10136"/>
        <dbReference type="Rhea" id="RHEA-COMP:20101"/>
        <dbReference type="ChEBI" id="CHEBI:15378"/>
        <dbReference type="ChEBI" id="CHEBI:30616"/>
        <dbReference type="ChEBI" id="CHEBI:46858"/>
        <dbReference type="ChEBI" id="CHEBI:61978"/>
        <dbReference type="ChEBI" id="CHEBI:456216"/>
        <dbReference type="EC" id="2.7.10.1"/>
    </reaction>
</comment>
<accession>A0A443SBE3</accession>
<keyword evidence="13" id="KW-1133">Transmembrane helix</keyword>
<dbReference type="InterPro" id="IPR000719">
    <property type="entry name" value="Prot_kinase_dom"/>
</dbReference>
<dbReference type="GO" id="GO:0007169">
    <property type="term" value="P:cell surface receptor protein tyrosine kinase signaling pathway"/>
    <property type="evidence" value="ECO:0007669"/>
    <property type="project" value="TreeGrafter"/>
</dbReference>
<feature type="site" description="Important for interaction with phosphotyrosine-binding proteins" evidence="12">
    <location>
        <position position="353"/>
    </location>
</feature>
<dbReference type="Pfam" id="PF07714">
    <property type="entry name" value="PK_Tyr_Ser-Thr"/>
    <property type="match status" value="2"/>
</dbReference>
<dbReference type="GO" id="GO:0051130">
    <property type="term" value="P:positive regulation of cellular component organization"/>
    <property type="evidence" value="ECO:0007669"/>
    <property type="project" value="UniProtKB-ARBA"/>
</dbReference>
<dbReference type="GO" id="GO:0048468">
    <property type="term" value="P:cell development"/>
    <property type="evidence" value="ECO:0007669"/>
    <property type="project" value="UniProtKB-ARBA"/>
</dbReference>
<dbReference type="GO" id="GO:0050793">
    <property type="term" value="P:regulation of developmental process"/>
    <property type="evidence" value="ECO:0007669"/>
    <property type="project" value="UniProtKB-ARBA"/>
</dbReference>
<keyword evidence="6 13" id="KW-0472">Membrane</keyword>
<dbReference type="STRING" id="299467.A0A443SBE3"/>
<dbReference type="PIRSF" id="PIRSF000615">
    <property type="entry name" value="TyrPK_CSF1-R"/>
    <property type="match status" value="1"/>
</dbReference>
<evidence type="ECO:0000256" key="2">
    <source>
        <dbReference type="ARBA" id="ARBA00022679"/>
    </source>
</evidence>
<keyword evidence="7" id="KW-0829">Tyrosine-protein kinase</keyword>
<keyword evidence="2" id="KW-0808">Transferase</keyword>
<keyword evidence="5 10" id="KW-0067">ATP-binding</keyword>
<feature type="active site" description="Proton acceptor" evidence="9">
    <location>
        <position position="211"/>
    </location>
</feature>